<proteinExistence type="predicted"/>
<dbReference type="EMBL" id="CP024087">
    <property type="protein sequence ID" value="AYF26679.1"/>
    <property type="molecule type" value="Genomic_DNA"/>
</dbReference>
<organism evidence="1 2">
    <name type="scientific">Micromonospora tulbaghiae</name>
    <dbReference type="NCBI Taxonomy" id="479978"/>
    <lineage>
        <taxon>Bacteria</taxon>
        <taxon>Bacillati</taxon>
        <taxon>Actinomycetota</taxon>
        <taxon>Actinomycetes</taxon>
        <taxon>Micromonosporales</taxon>
        <taxon>Micromonosporaceae</taxon>
        <taxon>Micromonospora</taxon>
    </lineage>
</organism>
<protein>
    <submittedName>
        <fullName evidence="1">Uncharacterized protein</fullName>
    </submittedName>
</protein>
<accession>A0A386WGP8</accession>
<name>A0A386WGP8_9ACTN</name>
<dbReference type="Proteomes" id="UP000267804">
    <property type="component" value="Chromosome"/>
</dbReference>
<gene>
    <name evidence="1" type="ORF">CSH63_04200</name>
</gene>
<dbReference type="KEGG" id="mtua:CSH63_04200"/>
<sequence length="92" mass="10231">MLRGLLGEAYLIDLVDEKAAALIMYSMLFWLVHELGLSEEQIDDLITAADELADRPVRVSGSDGESTLDLRGLLNGNAMRWRPLMSPKCPNK</sequence>
<evidence type="ECO:0000313" key="2">
    <source>
        <dbReference type="Proteomes" id="UP000267804"/>
    </source>
</evidence>
<dbReference type="AlphaFoldDB" id="A0A386WGP8"/>
<reference evidence="1 2" key="1">
    <citation type="submission" date="2017-10" db="EMBL/GenBank/DDBJ databases">
        <title>Integration of genomic and chemical information greatly accelerates assignment of the full stereostructure of myelolactone, a potent inhibitor of myeloma from a marine-derived Micromonospora.</title>
        <authorList>
            <person name="Kim M.C."/>
            <person name="Machado H."/>
            <person name="Jensen P.R."/>
            <person name="Fenical W."/>
        </authorList>
    </citation>
    <scope>NUCLEOTIDE SEQUENCE [LARGE SCALE GENOMIC DNA]</scope>
    <source>
        <strain evidence="1 2">CNY-010</strain>
    </source>
</reference>
<evidence type="ECO:0000313" key="1">
    <source>
        <dbReference type="EMBL" id="AYF26679.1"/>
    </source>
</evidence>